<dbReference type="OrthoDB" id="5422369at2759"/>
<dbReference type="AlphaFoldDB" id="A0A2S4PIT4"/>
<keyword evidence="2" id="KW-1185">Reference proteome</keyword>
<reference evidence="1 2" key="1">
    <citation type="submission" date="2017-10" db="EMBL/GenBank/DDBJ databases">
        <title>Development of genomic resources for the powdery mildew, Erysiphe pulchra.</title>
        <authorList>
            <person name="Wadl P.A."/>
            <person name="Mack B.M."/>
            <person name="Moore G."/>
            <person name="Beltz S.B."/>
        </authorList>
    </citation>
    <scope>NUCLEOTIDE SEQUENCE [LARGE SCALE GENOMIC DNA]</scope>
    <source>
        <strain evidence="1">Cflorida</strain>
    </source>
</reference>
<comment type="caution">
    <text evidence="1">The sequence shown here is derived from an EMBL/GenBank/DDBJ whole genome shotgun (WGS) entry which is preliminary data.</text>
</comment>
<sequence>MANDQSKIILSSHNVPFNQWIWNLLQDNFTDDCLYRIRTTGDTLLLPPDDWSDEEFRIDYCLWLLCENLRDFGMDFAGSRIRGSRHRWVNRRVNVLISEAQNFDREVEAELNQRSVSQLSMGQHAAYDIIIDTIDNNRRPNPFFLHGPAGT</sequence>
<organism evidence="1 2">
    <name type="scientific">Erysiphe pulchra</name>
    <dbReference type="NCBI Taxonomy" id="225359"/>
    <lineage>
        <taxon>Eukaryota</taxon>
        <taxon>Fungi</taxon>
        <taxon>Dikarya</taxon>
        <taxon>Ascomycota</taxon>
        <taxon>Pezizomycotina</taxon>
        <taxon>Leotiomycetes</taxon>
        <taxon>Erysiphales</taxon>
        <taxon>Erysiphaceae</taxon>
        <taxon>Erysiphe</taxon>
    </lineage>
</organism>
<feature type="non-terminal residue" evidence="1">
    <location>
        <position position="151"/>
    </location>
</feature>
<dbReference type="EMBL" id="PEDP01005672">
    <property type="protein sequence ID" value="POS81950.1"/>
    <property type="molecule type" value="Genomic_DNA"/>
</dbReference>
<accession>A0A2S4PIT4</accession>
<evidence type="ECO:0000313" key="2">
    <source>
        <dbReference type="Proteomes" id="UP000237438"/>
    </source>
</evidence>
<evidence type="ECO:0000313" key="1">
    <source>
        <dbReference type="EMBL" id="POS81950.1"/>
    </source>
</evidence>
<dbReference type="Proteomes" id="UP000237438">
    <property type="component" value="Unassembled WGS sequence"/>
</dbReference>
<gene>
    <name evidence="1" type="ORF">EPUL_006825</name>
</gene>
<name>A0A2S4PIT4_9PEZI</name>
<proteinExistence type="predicted"/>
<protein>
    <submittedName>
        <fullName evidence="1">Uncharacterized protein</fullName>
    </submittedName>
</protein>